<keyword evidence="1" id="KW-0472">Membrane</keyword>
<dbReference type="EMBL" id="MJIC01000004">
    <property type="protein sequence ID" value="OFI35993.1"/>
    <property type="molecule type" value="Genomic_DNA"/>
</dbReference>
<evidence type="ECO:0000256" key="1">
    <source>
        <dbReference type="SAM" id="Phobius"/>
    </source>
</evidence>
<dbReference type="STRING" id="1856405.BFC17_09960"/>
<gene>
    <name evidence="2" type="ORF">BFC17_09960</name>
</gene>
<keyword evidence="1" id="KW-1133">Transmembrane helix</keyword>
<accession>A0A1E8FKM4</accession>
<evidence type="ECO:0008006" key="4">
    <source>
        <dbReference type="Google" id="ProtNLM"/>
    </source>
</evidence>
<organism evidence="2 3">
    <name type="scientific">Alteromonas lipolytica</name>
    <dbReference type="NCBI Taxonomy" id="1856405"/>
    <lineage>
        <taxon>Bacteria</taxon>
        <taxon>Pseudomonadati</taxon>
        <taxon>Pseudomonadota</taxon>
        <taxon>Gammaproteobacteria</taxon>
        <taxon>Alteromonadales</taxon>
        <taxon>Alteromonadaceae</taxon>
        <taxon>Alteromonas/Salinimonas group</taxon>
        <taxon>Alteromonas</taxon>
    </lineage>
</organism>
<comment type="caution">
    <text evidence="2">The sequence shown here is derived from an EMBL/GenBank/DDBJ whole genome shotgun (WGS) entry which is preliminary data.</text>
</comment>
<sequence>MDPLAQLKDIQTPQGVDWWPLAWGWWALALVAIVLIGFIVFSIVSSVRFNRPRRQAVKLHKSLVIDAHYPAQANQLIKRVTLHYFSPDKSASAYGDSWQRLLQSCLKPNQHAKVAAGLTLLTQHSYQPTPLSAPELQQIHDAVSYWLQHARLKQVPQTAPRGEVTDHV</sequence>
<feature type="transmembrane region" description="Helical" evidence="1">
    <location>
        <begin position="23"/>
        <end position="44"/>
    </location>
</feature>
<dbReference type="OrthoDB" id="283083at2"/>
<evidence type="ECO:0000313" key="2">
    <source>
        <dbReference type="EMBL" id="OFI35993.1"/>
    </source>
</evidence>
<keyword evidence="1" id="KW-0812">Transmembrane</keyword>
<keyword evidence="3" id="KW-1185">Reference proteome</keyword>
<proteinExistence type="predicted"/>
<protein>
    <recommendedName>
        <fullName evidence="4">DUF4381 domain-containing protein</fullName>
    </recommendedName>
</protein>
<dbReference type="Pfam" id="PF14316">
    <property type="entry name" value="DUF4381"/>
    <property type="match status" value="1"/>
</dbReference>
<dbReference type="AlphaFoldDB" id="A0A1E8FKM4"/>
<dbReference type="Proteomes" id="UP000176037">
    <property type="component" value="Unassembled WGS sequence"/>
</dbReference>
<dbReference type="RefSeq" id="WP_070174837.1">
    <property type="nucleotide sequence ID" value="NZ_BMJR01000004.1"/>
</dbReference>
<reference evidence="2 3" key="1">
    <citation type="submission" date="2016-09" db="EMBL/GenBank/DDBJ databases">
        <title>Alteromonas lipolytica, a new species isolated from sea water.</title>
        <authorList>
            <person name="Wu Y.-H."/>
            <person name="Cheng H."/>
            <person name="Xu X.-W."/>
        </authorList>
    </citation>
    <scope>NUCLEOTIDE SEQUENCE [LARGE SCALE GENOMIC DNA]</scope>
    <source>
        <strain evidence="2 3">JW12</strain>
    </source>
</reference>
<name>A0A1E8FKM4_9ALTE</name>
<evidence type="ECO:0000313" key="3">
    <source>
        <dbReference type="Proteomes" id="UP000176037"/>
    </source>
</evidence>
<dbReference type="InterPro" id="IPR025489">
    <property type="entry name" value="DUF4381"/>
</dbReference>